<sequence>MKNPLDSIAGTIVSGIVLTIVLYVFLKHFILAGG</sequence>
<feature type="transmembrane region" description="Helical" evidence="1">
    <location>
        <begin position="7"/>
        <end position="26"/>
    </location>
</feature>
<proteinExistence type="predicted"/>
<keyword evidence="1" id="KW-0472">Membrane</keyword>
<dbReference type="EMBL" id="MLJW01000743">
    <property type="protein sequence ID" value="OIQ83032.1"/>
    <property type="molecule type" value="Genomic_DNA"/>
</dbReference>
<keyword evidence="1" id="KW-1133">Transmembrane helix</keyword>
<comment type="caution">
    <text evidence="2">The sequence shown here is derived from an EMBL/GenBank/DDBJ whole genome shotgun (WGS) entry which is preliminary data.</text>
</comment>
<evidence type="ECO:0000256" key="1">
    <source>
        <dbReference type="SAM" id="Phobius"/>
    </source>
</evidence>
<reference evidence="2" key="1">
    <citation type="submission" date="2016-10" db="EMBL/GenBank/DDBJ databases">
        <title>Sequence of Gallionella enrichment culture.</title>
        <authorList>
            <person name="Poehlein A."/>
            <person name="Muehling M."/>
            <person name="Daniel R."/>
        </authorList>
    </citation>
    <scope>NUCLEOTIDE SEQUENCE</scope>
</reference>
<dbReference type="AlphaFoldDB" id="A0A1J5QHV0"/>
<evidence type="ECO:0000313" key="2">
    <source>
        <dbReference type="EMBL" id="OIQ83032.1"/>
    </source>
</evidence>
<accession>A0A1J5QHV0</accession>
<protein>
    <submittedName>
        <fullName evidence="2">Uncharacterized protein</fullName>
    </submittedName>
</protein>
<organism evidence="2">
    <name type="scientific">mine drainage metagenome</name>
    <dbReference type="NCBI Taxonomy" id="410659"/>
    <lineage>
        <taxon>unclassified sequences</taxon>
        <taxon>metagenomes</taxon>
        <taxon>ecological metagenomes</taxon>
    </lineage>
</organism>
<keyword evidence="1" id="KW-0812">Transmembrane</keyword>
<name>A0A1J5QHV0_9ZZZZ</name>
<gene>
    <name evidence="2" type="ORF">GALL_351790</name>
</gene>